<accession>A0ABS1CJG1</accession>
<organism evidence="3 4">
    <name type="scientific">Thiohalocapsa halophila</name>
    <dbReference type="NCBI Taxonomy" id="69359"/>
    <lineage>
        <taxon>Bacteria</taxon>
        <taxon>Pseudomonadati</taxon>
        <taxon>Pseudomonadota</taxon>
        <taxon>Gammaproteobacteria</taxon>
        <taxon>Chromatiales</taxon>
        <taxon>Chromatiaceae</taxon>
        <taxon>Thiohalocapsa</taxon>
    </lineage>
</organism>
<sequence>MEHQHAVTDQRQAEEDCGRPEQVAVPDGIGDIENDDHIGKVADRPQGFIGLEHRQDGQLRHHVAEEQNEIAAAALRRRVRVGHRLDPSCVCPSVCPSPMVAAAVFSSVSESSCSLCASSSARGNRRRRRSVNPLPRSTDMRNTARITAAIALAAAGGLHAAETDPAAPAAEALTMQQAVDKALAQRPGEVIGTDRERKDGREAWEVEIRDADGQTWELYFAIDDGTLLYEDRD</sequence>
<evidence type="ECO:0000313" key="3">
    <source>
        <dbReference type="EMBL" id="MBK1631947.1"/>
    </source>
</evidence>
<dbReference type="EMBL" id="NRRV01000036">
    <property type="protein sequence ID" value="MBK1631947.1"/>
    <property type="molecule type" value="Genomic_DNA"/>
</dbReference>
<name>A0ABS1CJG1_9GAMM</name>
<comment type="caution">
    <text evidence="3">The sequence shown here is derived from an EMBL/GenBank/DDBJ whole genome shotgun (WGS) entry which is preliminary data.</text>
</comment>
<dbReference type="InterPro" id="IPR025711">
    <property type="entry name" value="PepSY"/>
</dbReference>
<feature type="domain" description="PepSY" evidence="2">
    <location>
        <begin position="173"/>
        <end position="219"/>
    </location>
</feature>
<evidence type="ECO:0000259" key="2">
    <source>
        <dbReference type="Pfam" id="PF03413"/>
    </source>
</evidence>
<dbReference type="Proteomes" id="UP000748752">
    <property type="component" value="Unassembled WGS sequence"/>
</dbReference>
<keyword evidence="4" id="KW-1185">Reference proteome</keyword>
<gene>
    <name evidence="3" type="ORF">CKO31_14620</name>
</gene>
<feature type="region of interest" description="Disordered" evidence="1">
    <location>
        <begin position="1"/>
        <end position="38"/>
    </location>
</feature>
<dbReference type="Pfam" id="PF03413">
    <property type="entry name" value="PepSY"/>
    <property type="match status" value="1"/>
</dbReference>
<dbReference type="Gene3D" id="3.10.450.40">
    <property type="match status" value="1"/>
</dbReference>
<proteinExistence type="predicted"/>
<protein>
    <recommendedName>
        <fullName evidence="2">PepSY domain-containing protein</fullName>
    </recommendedName>
</protein>
<evidence type="ECO:0000313" key="4">
    <source>
        <dbReference type="Proteomes" id="UP000748752"/>
    </source>
</evidence>
<feature type="compositionally biased region" description="Basic and acidic residues" evidence="1">
    <location>
        <begin position="1"/>
        <end position="19"/>
    </location>
</feature>
<reference evidence="3 4" key="1">
    <citation type="journal article" date="2020" name="Microorganisms">
        <title>Osmotic Adaptation and Compatible Solute Biosynthesis of Phototrophic Bacteria as Revealed from Genome Analyses.</title>
        <authorList>
            <person name="Imhoff J.F."/>
            <person name="Rahn T."/>
            <person name="Kunzel S."/>
            <person name="Keller A."/>
            <person name="Neulinger S.C."/>
        </authorList>
    </citation>
    <scope>NUCLEOTIDE SEQUENCE [LARGE SCALE GENOMIC DNA]</scope>
    <source>
        <strain evidence="3 4">DSM 6210</strain>
    </source>
</reference>
<evidence type="ECO:0000256" key="1">
    <source>
        <dbReference type="SAM" id="MobiDB-lite"/>
    </source>
</evidence>